<feature type="compositionally biased region" description="Polar residues" evidence="1">
    <location>
        <begin position="631"/>
        <end position="645"/>
    </location>
</feature>
<evidence type="ECO:0000256" key="1">
    <source>
        <dbReference type="SAM" id="MobiDB-lite"/>
    </source>
</evidence>
<evidence type="ECO:0000313" key="2">
    <source>
        <dbReference type="EMBL" id="CAF4389551.1"/>
    </source>
</evidence>
<protein>
    <submittedName>
        <fullName evidence="2">Uncharacterized protein</fullName>
    </submittedName>
</protein>
<feature type="compositionally biased region" description="Low complexity" evidence="1">
    <location>
        <begin position="165"/>
        <end position="176"/>
    </location>
</feature>
<dbReference type="EMBL" id="CAJOBO010001555">
    <property type="protein sequence ID" value="CAF4389551.1"/>
    <property type="molecule type" value="Genomic_DNA"/>
</dbReference>
<organism evidence="2 3">
    <name type="scientific">Rotaria socialis</name>
    <dbReference type="NCBI Taxonomy" id="392032"/>
    <lineage>
        <taxon>Eukaryota</taxon>
        <taxon>Metazoa</taxon>
        <taxon>Spiralia</taxon>
        <taxon>Gnathifera</taxon>
        <taxon>Rotifera</taxon>
        <taxon>Eurotatoria</taxon>
        <taxon>Bdelloidea</taxon>
        <taxon>Philodinida</taxon>
        <taxon>Philodinidae</taxon>
        <taxon>Rotaria</taxon>
    </lineage>
</organism>
<sequence>MSSIMYSQKQKRYNDFNKNRKGFNDRCITTDEDINSSTISKNQFSTTLIEESPNTISNNTQQAQIINLNVKFYVPVHQNHLLHGNKTNKHAYNEASSINMMNHHTNNNLNHNYGTAIITPDNYYHLPEKSNSTPKRSRDRLNKSTEQKKKPRHEDENYRQQTNRSSPKGSKPSQGSNLKMMSSNYCQTTTTTKTNINKSYNIPIDQLKRAVGCNLPCFVIQFDSSIALRNLPSAIIACDLIKDHFNKNNIDINGFSVALFVGHRLKIAVNNMEDYATLVRTDKWPSSINGKKIEVIKPKFVPECFTLVVRYVPLDLSIQDVADEIKCSINSADNFKQIMYSFNRPNKDIRFTVSDLVEYEGALKLGRLNIANRLHPITRYLPANKLTFCTNCWQIGHLRSSSCARVFLVVHNAGLDHHSLDPKCEYIQNYRQKLNQEVKQAVIDGTINRRTVQLHHHQHQIPYSKSNYDIDYPSSSTNNNNVKMLDNNTWPRTNSQSITNNSIKSSTSITSMLIKMDQDFKNEIHSIKEFILKTLDEKININSSNIQLHQVSLCTINSTITKISQNVVLPLINLIPNSKREMKQQISSALQELEAPFRIHADHMRMNFNIGYNKQESNNITSAVPFTNNINRNQPSSLSPSNDTPTLIEDSDRMVDDN</sequence>
<feature type="compositionally biased region" description="Basic and acidic residues" evidence="1">
    <location>
        <begin position="139"/>
        <end position="158"/>
    </location>
</feature>
<reference evidence="2" key="1">
    <citation type="submission" date="2021-02" db="EMBL/GenBank/DDBJ databases">
        <authorList>
            <person name="Nowell W R."/>
        </authorList>
    </citation>
    <scope>NUCLEOTIDE SEQUENCE</scope>
</reference>
<dbReference type="Proteomes" id="UP000663851">
    <property type="component" value="Unassembled WGS sequence"/>
</dbReference>
<dbReference type="AlphaFoldDB" id="A0A820NJ55"/>
<proteinExistence type="predicted"/>
<name>A0A820NJ55_9BILA</name>
<evidence type="ECO:0000313" key="3">
    <source>
        <dbReference type="Proteomes" id="UP000663851"/>
    </source>
</evidence>
<accession>A0A820NJ55</accession>
<comment type="caution">
    <text evidence="2">The sequence shown here is derived from an EMBL/GenBank/DDBJ whole genome shotgun (WGS) entry which is preliminary data.</text>
</comment>
<feature type="region of interest" description="Disordered" evidence="1">
    <location>
        <begin position="124"/>
        <end position="180"/>
    </location>
</feature>
<feature type="region of interest" description="Disordered" evidence="1">
    <location>
        <begin position="631"/>
        <end position="658"/>
    </location>
</feature>
<gene>
    <name evidence="2" type="ORF">HFQ381_LOCUS19310</name>
</gene>